<sequence>MRSARPNILFVLSDQQRWDTLGCYGQKLPVTPNLDRLAKEGTRFRYAFTPQPVCGPARSCIQSSRYATETGCFVNHRKLPANDAFLGNLMTESGYETAYIGKWHLASFGPIGGVNDYTTRPIPLRRRGGYENFWIAADALELTTSAYGGRLFNHDEDVIEIPENVYRVDAITDWGIDFLKQRKGSSPFFMTLSYLEPHHQNDLDQHIPPERFKNHFRDFTAPDDLKPDEGNWESEFADYLACCHTIDENFGRIRDYLETTGEWDNTVVVYTSDHGSHFKTRNSEYKRSCHDSSIRIPMICAGPGFKPGFETDLFASLLDLAPTFLRAADTPVPSDMRGIPLQDSTALDAEKNWRNKVFFQISESQVGRGIRTNKYKLSISDPKQREGWFLGKSSDYYEDEFFYDLIEDPHEHNNLIGDSRYESVISELREELSQFMKKIGEPESFLAGAIHNIF</sequence>
<dbReference type="KEGG" id="puo:RZN69_05800"/>
<dbReference type="GO" id="GO:0046872">
    <property type="term" value="F:metal ion binding"/>
    <property type="evidence" value="ECO:0007669"/>
    <property type="project" value="UniProtKB-KW"/>
</dbReference>
<name>A0AAQ3LC38_9BACT</name>
<evidence type="ECO:0000313" key="6">
    <source>
        <dbReference type="EMBL" id="WOO42597.1"/>
    </source>
</evidence>
<dbReference type="GO" id="GO:0004065">
    <property type="term" value="F:arylsulfatase activity"/>
    <property type="evidence" value="ECO:0007669"/>
    <property type="project" value="TreeGrafter"/>
</dbReference>
<protein>
    <submittedName>
        <fullName evidence="6">Sulfatase-like hydrolase/transferase</fullName>
    </submittedName>
</protein>
<keyword evidence="4" id="KW-0106">Calcium</keyword>
<dbReference type="PANTHER" id="PTHR42693">
    <property type="entry name" value="ARYLSULFATASE FAMILY MEMBER"/>
    <property type="match status" value="1"/>
</dbReference>
<dbReference type="InterPro" id="IPR000917">
    <property type="entry name" value="Sulfatase_N"/>
</dbReference>
<evidence type="ECO:0000313" key="7">
    <source>
        <dbReference type="Proteomes" id="UP001304300"/>
    </source>
</evidence>
<dbReference type="InterPro" id="IPR017850">
    <property type="entry name" value="Alkaline_phosphatase_core_sf"/>
</dbReference>
<evidence type="ECO:0000256" key="4">
    <source>
        <dbReference type="ARBA" id="ARBA00022837"/>
    </source>
</evidence>
<evidence type="ECO:0000259" key="5">
    <source>
        <dbReference type="Pfam" id="PF00884"/>
    </source>
</evidence>
<evidence type="ECO:0000256" key="3">
    <source>
        <dbReference type="ARBA" id="ARBA00022801"/>
    </source>
</evidence>
<organism evidence="6 7">
    <name type="scientific">Rubellicoccus peritrichatus</name>
    <dbReference type="NCBI Taxonomy" id="3080537"/>
    <lineage>
        <taxon>Bacteria</taxon>
        <taxon>Pseudomonadati</taxon>
        <taxon>Verrucomicrobiota</taxon>
        <taxon>Opitutia</taxon>
        <taxon>Puniceicoccales</taxon>
        <taxon>Cerasicoccaceae</taxon>
        <taxon>Rubellicoccus</taxon>
    </lineage>
</organism>
<keyword evidence="2" id="KW-0479">Metal-binding</keyword>
<proteinExistence type="inferred from homology"/>
<evidence type="ECO:0000256" key="2">
    <source>
        <dbReference type="ARBA" id="ARBA00022723"/>
    </source>
</evidence>
<dbReference type="InterPro" id="IPR024607">
    <property type="entry name" value="Sulfatase_CS"/>
</dbReference>
<feature type="domain" description="Sulfatase N-terminal" evidence="5">
    <location>
        <begin position="6"/>
        <end position="329"/>
    </location>
</feature>
<dbReference type="AlphaFoldDB" id="A0AAQ3LC38"/>
<accession>A0AAQ3LC38</accession>
<dbReference type="InterPro" id="IPR050738">
    <property type="entry name" value="Sulfatase"/>
</dbReference>
<dbReference type="Gene3D" id="3.40.720.10">
    <property type="entry name" value="Alkaline Phosphatase, subunit A"/>
    <property type="match status" value="1"/>
</dbReference>
<gene>
    <name evidence="6" type="ORF">RZN69_05800</name>
</gene>
<dbReference type="Proteomes" id="UP001304300">
    <property type="component" value="Chromosome"/>
</dbReference>
<dbReference type="EMBL" id="CP136920">
    <property type="protein sequence ID" value="WOO42597.1"/>
    <property type="molecule type" value="Genomic_DNA"/>
</dbReference>
<dbReference type="SUPFAM" id="SSF53649">
    <property type="entry name" value="Alkaline phosphatase-like"/>
    <property type="match status" value="1"/>
</dbReference>
<keyword evidence="3 6" id="KW-0378">Hydrolase</keyword>
<dbReference type="PANTHER" id="PTHR42693:SF33">
    <property type="entry name" value="ARYLSULFATASE"/>
    <property type="match status" value="1"/>
</dbReference>
<comment type="similarity">
    <text evidence="1">Belongs to the sulfatase family.</text>
</comment>
<evidence type="ECO:0000256" key="1">
    <source>
        <dbReference type="ARBA" id="ARBA00008779"/>
    </source>
</evidence>
<dbReference type="PROSITE" id="PS00149">
    <property type="entry name" value="SULFATASE_2"/>
    <property type="match status" value="1"/>
</dbReference>
<reference evidence="6 7" key="1">
    <citation type="submission" date="2023-10" db="EMBL/GenBank/DDBJ databases">
        <title>Rubellicoccus peritrichatus gen. nov., sp. nov., isolated from an algae of coral reef tank.</title>
        <authorList>
            <person name="Luo J."/>
        </authorList>
    </citation>
    <scope>NUCLEOTIDE SEQUENCE [LARGE SCALE GENOMIC DNA]</scope>
    <source>
        <strain evidence="6 7">CR14</strain>
    </source>
</reference>
<dbReference type="Pfam" id="PF00884">
    <property type="entry name" value="Sulfatase"/>
    <property type="match status" value="1"/>
</dbReference>
<keyword evidence="7" id="KW-1185">Reference proteome</keyword>
<dbReference type="RefSeq" id="WP_317835121.1">
    <property type="nucleotide sequence ID" value="NZ_CP136920.1"/>
</dbReference>